<accession>A0ACD5VIP5</accession>
<evidence type="ECO:0000313" key="1">
    <source>
        <dbReference type="EnsemblPlants" id="AVESA.00010b.r2.3AG0438180.2.CDS"/>
    </source>
</evidence>
<organism evidence="1 2">
    <name type="scientific">Avena sativa</name>
    <name type="common">Oat</name>
    <dbReference type="NCBI Taxonomy" id="4498"/>
    <lineage>
        <taxon>Eukaryota</taxon>
        <taxon>Viridiplantae</taxon>
        <taxon>Streptophyta</taxon>
        <taxon>Embryophyta</taxon>
        <taxon>Tracheophyta</taxon>
        <taxon>Spermatophyta</taxon>
        <taxon>Magnoliopsida</taxon>
        <taxon>Liliopsida</taxon>
        <taxon>Poales</taxon>
        <taxon>Poaceae</taxon>
        <taxon>BOP clade</taxon>
        <taxon>Pooideae</taxon>
        <taxon>Poodae</taxon>
        <taxon>Poeae</taxon>
        <taxon>Poeae Chloroplast Group 1 (Aveneae type)</taxon>
        <taxon>Aveninae</taxon>
        <taxon>Avena</taxon>
    </lineage>
</organism>
<sequence length="291" mass="32170">MGLIHSSNHIFPLTNYGNWSVTLVISRADEWNVNKWAWEGALKVASKGEECVIKLEDKSTGELYARAFLREGEPHPVEAVIDSSRYFVLRVEENIDGRQRHAFIGLGFRERTEAYDFQAALHDHMKYLNKKKTAEEMVQHYENTSSVDYSLKEGETLVLQLKNKETGSKTKSAFFEQGLNKLSFNEKTNTKEGTVSLKLPPPPPSPVSPTDSGVSLSPFKAEFPSQEQPAVDDSGDAAPFKAEFPSQEEASVTAPPSKAEAAPHEQPAAAEKTKQGSADDDFDFGDFQAAA</sequence>
<name>A0ACD5VIP5_AVESA</name>
<dbReference type="EnsemblPlants" id="AVESA.00010b.r2.3AG0438180.2">
    <property type="protein sequence ID" value="AVESA.00010b.r2.3AG0438180.2.CDS"/>
    <property type="gene ID" value="AVESA.00010b.r2.3AG0438180"/>
</dbReference>
<reference evidence="1" key="1">
    <citation type="submission" date="2021-05" db="EMBL/GenBank/DDBJ databases">
        <authorList>
            <person name="Scholz U."/>
            <person name="Mascher M."/>
            <person name="Fiebig A."/>
        </authorList>
    </citation>
    <scope>NUCLEOTIDE SEQUENCE [LARGE SCALE GENOMIC DNA]</scope>
</reference>
<dbReference type="Proteomes" id="UP001732700">
    <property type="component" value="Chromosome 3A"/>
</dbReference>
<evidence type="ECO:0000313" key="2">
    <source>
        <dbReference type="Proteomes" id="UP001732700"/>
    </source>
</evidence>
<proteinExistence type="predicted"/>
<reference evidence="1" key="2">
    <citation type="submission" date="2025-09" db="UniProtKB">
        <authorList>
            <consortium name="EnsemblPlants"/>
        </authorList>
    </citation>
    <scope>IDENTIFICATION</scope>
</reference>
<protein>
    <submittedName>
        <fullName evidence="1">Uncharacterized protein</fullName>
    </submittedName>
</protein>
<keyword evidence="2" id="KW-1185">Reference proteome</keyword>